<protein>
    <recommendedName>
        <fullName evidence="4">lipopolysaccharide heptosyltransferase II</fullName>
        <ecNumber evidence="4">2.4.99.24</ecNumber>
    </recommendedName>
</protein>
<keyword evidence="2 6" id="KW-0808">Transferase</keyword>
<sequence length="303" mass="33598">MAFPMLAGLKKLYPDVCMDMAIKKSFAGLGELLPFIDNTFELPYANSPQQKYDTALILPNSFRSAWEMWRACAKERIGYAGEFRSMLLTKPIRKPESHSLHQIEYFNNLARSAFPNFEAKEVAMKVPDTFDLKAKKLIGETKKPVVGIGFGATYGSAKMWPAERFAKLIDALSEEANVFLIGAKSDREVEQAVMAQTKSQPKSLVGLTDIPTLAGVLSHLDLYITNDTGPLHLASAVGANVLVIFGPTDPNETKPPGDNVTLIYNRANCAPCWKRLCPTDHRCMTEITVDEVFHSARLALDLR</sequence>
<dbReference type="EC" id="2.4.99.24" evidence="4"/>
<evidence type="ECO:0000256" key="5">
    <source>
        <dbReference type="ARBA" id="ARBA00047503"/>
    </source>
</evidence>
<dbReference type="EMBL" id="UOGC01000122">
    <property type="protein sequence ID" value="VAX21589.1"/>
    <property type="molecule type" value="Genomic_DNA"/>
</dbReference>
<reference evidence="6" key="1">
    <citation type="submission" date="2018-06" db="EMBL/GenBank/DDBJ databases">
        <authorList>
            <person name="Zhirakovskaya E."/>
        </authorList>
    </citation>
    <scope>NUCLEOTIDE SEQUENCE</scope>
</reference>
<dbReference type="Gene3D" id="3.40.50.2000">
    <property type="entry name" value="Glycogen Phosphorylase B"/>
    <property type="match status" value="2"/>
</dbReference>
<dbReference type="Pfam" id="PF01075">
    <property type="entry name" value="Glyco_transf_9"/>
    <property type="match status" value="1"/>
</dbReference>
<dbReference type="InterPro" id="IPR051199">
    <property type="entry name" value="LPS_LOS_Heptosyltrfase"/>
</dbReference>
<name>A0A3B1BUJ3_9ZZZZ</name>
<dbReference type="PANTHER" id="PTHR30160:SF7">
    <property type="entry name" value="ADP-HEPTOSE--LPS HEPTOSYLTRANSFERASE 2"/>
    <property type="match status" value="1"/>
</dbReference>
<dbReference type="InterPro" id="IPR011910">
    <property type="entry name" value="RfaF"/>
</dbReference>
<comment type="similarity">
    <text evidence="3">Belongs to the glycosyltransferase 9 family.</text>
</comment>
<dbReference type="InterPro" id="IPR002201">
    <property type="entry name" value="Glyco_trans_9"/>
</dbReference>
<evidence type="ECO:0000256" key="1">
    <source>
        <dbReference type="ARBA" id="ARBA00022676"/>
    </source>
</evidence>
<dbReference type="GO" id="GO:0005829">
    <property type="term" value="C:cytosol"/>
    <property type="evidence" value="ECO:0007669"/>
    <property type="project" value="TreeGrafter"/>
</dbReference>
<dbReference type="NCBIfam" id="TIGR02195">
    <property type="entry name" value="heptsyl_trn_II"/>
    <property type="match status" value="1"/>
</dbReference>
<dbReference type="AlphaFoldDB" id="A0A3B1BUJ3"/>
<comment type="catalytic activity">
    <reaction evidence="5">
        <text>an L-alpha-D-Hep-(1-&gt;5)-[alpha-Kdo-(2-&gt;4)]-alpha-Kdo-(2-&gt;6)-lipid A + ADP-L-glycero-beta-D-manno-heptose = an L-alpha-D-Hep-(1-&gt;3)-L-alpha-D-Hep-(1-&gt;5)-[alpha-Kdo-(2-&gt;4)]-alpha-Kdo-(2-&gt;6)-lipid A + ADP + H(+)</text>
        <dbReference type="Rhea" id="RHEA:74071"/>
        <dbReference type="ChEBI" id="CHEBI:15378"/>
        <dbReference type="ChEBI" id="CHEBI:61506"/>
        <dbReference type="ChEBI" id="CHEBI:193068"/>
        <dbReference type="ChEBI" id="CHEBI:193069"/>
        <dbReference type="ChEBI" id="CHEBI:456216"/>
        <dbReference type="EC" id="2.4.99.24"/>
    </reaction>
</comment>
<evidence type="ECO:0000256" key="4">
    <source>
        <dbReference type="ARBA" id="ARBA00044042"/>
    </source>
</evidence>
<keyword evidence="1 6" id="KW-0328">Glycosyltransferase</keyword>
<evidence type="ECO:0000313" key="6">
    <source>
        <dbReference type="EMBL" id="VAX21589.1"/>
    </source>
</evidence>
<evidence type="ECO:0000256" key="3">
    <source>
        <dbReference type="ARBA" id="ARBA00043995"/>
    </source>
</evidence>
<dbReference type="GO" id="GO:0009244">
    <property type="term" value="P:lipopolysaccharide core region biosynthetic process"/>
    <property type="evidence" value="ECO:0007669"/>
    <property type="project" value="TreeGrafter"/>
</dbReference>
<dbReference type="GO" id="GO:0008713">
    <property type="term" value="F:ADP-heptose-lipopolysaccharide heptosyltransferase activity"/>
    <property type="evidence" value="ECO:0007669"/>
    <property type="project" value="UniProtKB-EC"/>
</dbReference>
<dbReference type="SUPFAM" id="SSF53756">
    <property type="entry name" value="UDP-Glycosyltransferase/glycogen phosphorylase"/>
    <property type="match status" value="1"/>
</dbReference>
<evidence type="ECO:0000256" key="2">
    <source>
        <dbReference type="ARBA" id="ARBA00022679"/>
    </source>
</evidence>
<accession>A0A3B1BUJ3</accession>
<organism evidence="6">
    <name type="scientific">hydrothermal vent metagenome</name>
    <dbReference type="NCBI Taxonomy" id="652676"/>
    <lineage>
        <taxon>unclassified sequences</taxon>
        <taxon>metagenomes</taxon>
        <taxon>ecological metagenomes</taxon>
    </lineage>
</organism>
<proteinExistence type="inferred from homology"/>
<dbReference type="PANTHER" id="PTHR30160">
    <property type="entry name" value="TETRAACYLDISACCHARIDE 4'-KINASE-RELATED"/>
    <property type="match status" value="1"/>
</dbReference>
<dbReference type="CDD" id="cd03789">
    <property type="entry name" value="GT9_LPS_heptosyltransferase"/>
    <property type="match status" value="1"/>
</dbReference>
<gene>
    <name evidence="6" type="ORF">MNBD_NITROSPINAE01-1853</name>
</gene>